<evidence type="ECO:0000256" key="2">
    <source>
        <dbReference type="ARBA" id="ARBA00024446"/>
    </source>
</evidence>
<dbReference type="EMBL" id="UINC01003557">
    <property type="protein sequence ID" value="SVA07362.1"/>
    <property type="molecule type" value="Genomic_DNA"/>
</dbReference>
<reference evidence="3" key="1">
    <citation type="submission" date="2018-05" db="EMBL/GenBank/DDBJ databases">
        <authorList>
            <person name="Lanie J.A."/>
            <person name="Ng W.-L."/>
            <person name="Kazmierczak K.M."/>
            <person name="Andrzejewski T.M."/>
            <person name="Davidsen T.M."/>
            <person name="Wayne K.J."/>
            <person name="Tettelin H."/>
            <person name="Glass J.I."/>
            <person name="Rusch D."/>
            <person name="Podicherti R."/>
            <person name="Tsui H.-C.T."/>
            <person name="Winkler M.E."/>
        </authorList>
    </citation>
    <scope>NUCLEOTIDE SEQUENCE</scope>
</reference>
<dbReference type="GO" id="GO:0031469">
    <property type="term" value="C:bacterial microcompartment"/>
    <property type="evidence" value="ECO:0007669"/>
    <property type="project" value="UniProtKB-SubCell"/>
</dbReference>
<dbReference type="PROSITE" id="PS51932">
    <property type="entry name" value="BMV"/>
    <property type="match status" value="1"/>
</dbReference>
<dbReference type="AlphaFoldDB" id="A0A381STL7"/>
<dbReference type="Pfam" id="PF03319">
    <property type="entry name" value="EutN_CcmL"/>
    <property type="match status" value="1"/>
</dbReference>
<dbReference type="InterPro" id="IPR036677">
    <property type="entry name" value="EutN_CcmL_sf"/>
</dbReference>
<evidence type="ECO:0008006" key="4">
    <source>
        <dbReference type="Google" id="ProtNLM"/>
    </source>
</evidence>
<evidence type="ECO:0000313" key="3">
    <source>
        <dbReference type="EMBL" id="SVA07362.1"/>
    </source>
</evidence>
<evidence type="ECO:0000256" key="1">
    <source>
        <dbReference type="ARBA" id="ARBA00024322"/>
    </source>
</evidence>
<dbReference type="PANTHER" id="PTHR36539:SF1">
    <property type="entry name" value="BACTERIAL MICROCOMPARTMENT SHELL VERTEX PROTEIN EUTN"/>
    <property type="match status" value="1"/>
</dbReference>
<dbReference type="InterPro" id="IPR004992">
    <property type="entry name" value="EutN_CcmL"/>
</dbReference>
<name>A0A381STL7_9ZZZZ</name>
<comment type="subcellular location">
    <subcellularLocation>
        <location evidence="1">Bacterial microcompartment</location>
    </subcellularLocation>
</comment>
<proteinExistence type="predicted"/>
<organism evidence="3">
    <name type="scientific">marine metagenome</name>
    <dbReference type="NCBI Taxonomy" id="408172"/>
    <lineage>
        <taxon>unclassified sequences</taxon>
        <taxon>metagenomes</taxon>
        <taxon>ecological metagenomes</taxon>
    </lineage>
</organism>
<dbReference type="SUPFAM" id="SSF159133">
    <property type="entry name" value="EutN/CcmL-like"/>
    <property type="match status" value="1"/>
</dbReference>
<accession>A0A381STL7</accession>
<dbReference type="CDD" id="cd01614">
    <property type="entry name" value="EutN_CcmL"/>
    <property type="match status" value="1"/>
</dbReference>
<dbReference type="Gene3D" id="2.40.50.220">
    <property type="entry name" value="EutN/Ccml"/>
    <property type="match status" value="1"/>
</dbReference>
<sequence>MHLAHVLGTVVATIKDPGLVGRALLLVQPLSPDREAVGRPLVAVDSVGAGIGEDVFFVRGREAALPFLPVSVPTDAAITGICDHWTTGDRSPLERRRAAVSTGARKGGR</sequence>
<dbReference type="PANTHER" id="PTHR36539">
    <property type="entry name" value="ETHANOLAMINE UTILIZATION PROTEIN EUTN"/>
    <property type="match status" value="1"/>
</dbReference>
<keyword evidence="2" id="KW-1283">Bacterial microcompartment</keyword>
<gene>
    <name evidence="3" type="ORF">METZ01_LOCUS60216</name>
</gene>
<protein>
    <recommendedName>
        <fullName evidence="4">Ethanolamine utilization protein EutN</fullName>
    </recommendedName>
</protein>